<evidence type="ECO:0000313" key="1">
    <source>
        <dbReference type="EMBL" id="GME86115.1"/>
    </source>
</evidence>
<organism evidence="1 2">
    <name type="scientific">Ambrosiozyma monospora</name>
    <name type="common">Yeast</name>
    <name type="synonym">Endomycopsis monosporus</name>
    <dbReference type="NCBI Taxonomy" id="43982"/>
    <lineage>
        <taxon>Eukaryota</taxon>
        <taxon>Fungi</taxon>
        <taxon>Dikarya</taxon>
        <taxon>Ascomycota</taxon>
        <taxon>Saccharomycotina</taxon>
        <taxon>Pichiomycetes</taxon>
        <taxon>Pichiales</taxon>
        <taxon>Pichiaceae</taxon>
        <taxon>Ambrosiozyma</taxon>
    </lineage>
</organism>
<dbReference type="EMBL" id="BSXS01006749">
    <property type="protein sequence ID" value="GME86115.1"/>
    <property type="molecule type" value="Genomic_DNA"/>
</dbReference>
<evidence type="ECO:0000313" key="2">
    <source>
        <dbReference type="Proteomes" id="UP001165064"/>
    </source>
</evidence>
<protein>
    <submittedName>
        <fullName evidence="1">Unnamed protein product</fullName>
    </submittedName>
</protein>
<gene>
    <name evidence="1" type="ORF">Amon02_000786900</name>
</gene>
<name>A0ACB5TDA2_AMBMO</name>
<sequence length="443" mass="49349">MAYNPTNAQFQNQLAQPTQYHQQQHLPTMVQYPLSQMPLPPSNYQSRLPPLQQPSQQPPSQQMIPTSMAGPPGAGLQMPGPNATGGMVGPGVAVGVAPGMPNPMDPTFMSTNTSKLRRGPWSPEEDSKLLELVNLFGGEKNLNWVKISQVLQTRTAKQARERYHQNLKPSLNRTPITPEEGKFIEELVEKYGKKWAEIARHLNGRSDNAIKNWWNGGSNRRKRAMNGSSLDIHKREPPSSSQSVRTSVAPQTATSSNYSNSSENSFNNENEATSPTQQQQIHPPTQQQQQRQQSRRSSVMDDGAPTFNTGIFGKTDPFQQQQQQMVGPGPFTPSGPTSTTSRSASVDLRTNNGLDYVPLRKRKLADEYPIRRHSAASIHSNSSHNGSNNYQLQFTTMSGNSSPLSRLSSLGNRHNNKHNRSLWNSRVLHLHQDYLSLHLLLNK</sequence>
<keyword evidence="2" id="KW-1185">Reference proteome</keyword>
<reference evidence="1" key="1">
    <citation type="submission" date="2023-04" db="EMBL/GenBank/DDBJ databases">
        <title>Ambrosiozyma monospora NBRC 10751.</title>
        <authorList>
            <person name="Ichikawa N."/>
            <person name="Sato H."/>
            <person name="Tonouchi N."/>
        </authorList>
    </citation>
    <scope>NUCLEOTIDE SEQUENCE</scope>
    <source>
        <strain evidence="1">NBRC 10751</strain>
    </source>
</reference>
<proteinExistence type="predicted"/>
<accession>A0ACB5TDA2</accession>
<dbReference type="Proteomes" id="UP001165064">
    <property type="component" value="Unassembled WGS sequence"/>
</dbReference>
<comment type="caution">
    <text evidence="1">The sequence shown here is derived from an EMBL/GenBank/DDBJ whole genome shotgun (WGS) entry which is preliminary data.</text>
</comment>